<dbReference type="InterPro" id="IPR000014">
    <property type="entry name" value="PAS"/>
</dbReference>
<dbReference type="Pfam" id="PF13185">
    <property type="entry name" value="GAF_2"/>
    <property type="match status" value="1"/>
</dbReference>
<dbReference type="PROSITE" id="PS50125">
    <property type="entry name" value="GUANYLATE_CYCLASE_2"/>
    <property type="match status" value="1"/>
</dbReference>
<comment type="subcellular location">
    <subcellularLocation>
        <location evidence="1">Membrane</location>
    </subcellularLocation>
</comment>
<feature type="domain" description="PAC" evidence="8">
    <location>
        <begin position="217"/>
        <end position="269"/>
    </location>
</feature>
<sequence>MNPLVNNLSSLLVLYQGEYLIIDRDLIIRESSSGVQKFSDCHQEIVTGRDVRTYFPELVGLEDVILAIIEGNQTSFILKSIGRLTEKSEPLYIDIKLIQSPVHETLDNSLLIFLEDVTEQMVLEQKLVQSSNEKSLLLSALSTSKAYIDKVITSMADALLVTTSSGNIKTVNRTAQNLFGYSESELIEQPISIIIADPEFLLAEVQEYLLEQGELLRYIETVCQTKTGEKLEIAFSCSATKTDHEQIQDIIYVGRDITERQRTHKRLAAQHTVTRILSESDSWQVAAPKILQGICENLGWELGQFWELDQHLPIPANQDLEQNVSEVLRCVETWVKPSLSSSQFSNGNKPITFPSSVILSERVWATHSPQWVNDLVKDNLFLDTKSASEKLHTAFGFPILDDVEILGVMTFLGCNVEQPDDNLQRIMAAIGSQLGQFIKRKQAELALRQQQEQTERLLLNILPAEIAKRLKAGADTIAENFTDVTVLFADLVSFTELSAQIAPTEIVEILNLIFSQFDQLAQKYGLEKIKTIGDAYMVVGGLPLPQENHAEAIADMALEMQRAMTRFSETM</sequence>
<dbReference type="PROSITE" id="PS50113">
    <property type="entry name" value="PAC"/>
    <property type="match status" value="1"/>
</dbReference>
<feature type="domain" description="PAS" evidence="7">
    <location>
        <begin position="144"/>
        <end position="213"/>
    </location>
</feature>
<evidence type="ECO:0000256" key="5">
    <source>
        <dbReference type="ARBA" id="ARBA00023136"/>
    </source>
</evidence>
<dbReference type="InterPro" id="IPR001054">
    <property type="entry name" value="A/G_cyclase"/>
</dbReference>
<keyword evidence="4" id="KW-1133">Transmembrane helix</keyword>
<evidence type="ECO:0000256" key="3">
    <source>
        <dbReference type="ARBA" id="ARBA00022741"/>
    </source>
</evidence>
<dbReference type="SMART" id="SM00091">
    <property type="entry name" value="PAS"/>
    <property type="match status" value="2"/>
</dbReference>
<feature type="domain" description="Guanylate cyclase" evidence="9">
    <location>
        <begin position="485"/>
        <end position="571"/>
    </location>
</feature>
<dbReference type="Gene3D" id="3.30.70.1230">
    <property type="entry name" value="Nucleotide cyclase"/>
    <property type="match status" value="1"/>
</dbReference>
<name>A0A6B3NJC8_9CYAN</name>
<dbReference type="CDD" id="cd07302">
    <property type="entry name" value="CHD"/>
    <property type="match status" value="1"/>
</dbReference>
<dbReference type="GO" id="GO:0016020">
    <property type="term" value="C:membrane"/>
    <property type="evidence" value="ECO:0007669"/>
    <property type="project" value="UniProtKB-SubCell"/>
</dbReference>
<dbReference type="GO" id="GO:0004016">
    <property type="term" value="F:adenylate cyclase activity"/>
    <property type="evidence" value="ECO:0007669"/>
    <property type="project" value="UniProtKB-ARBA"/>
</dbReference>
<keyword evidence="5" id="KW-0472">Membrane</keyword>
<dbReference type="GO" id="GO:0035556">
    <property type="term" value="P:intracellular signal transduction"/>
    <property type="evidence" value="ECO:0007669"/>
    <property type="project" value="InterPro"/>
</dbReference>
<evidence type="ECO:0000256" key="2">
    <source>
        <dbReference type="ARBA" id="ARBA00022692"/>
    </source>
</evidence>
<keyword evidence="2" id="KW-0812">Transmembrane</keyword>
<dbReference type="InterPro" id="IPR029016">
    <property type="entry name" value="GAF-like_dom_sf"/>
</dbReference>
<dbReference type="AlphaFoldDB" id="A0A6B3NJC8"/>
<dbReference type="GO" id="GO:0000166">
    <property type="term" value="F:nucleotide binding"/>
    <property type="evidence" value="ECO:0007669"/>
    <property type="project" value="UniProtKB-KW"/>
</dbReference>
<evidence type="ECO:0000256" key="1">
    <source>
        <dbReference type="ARBA" id="ARBA00004370"/>
    </source>
</evidence>
<dbReference type="InterPro" id="IPR050401">
    <property type="entry name" value="Cyclic_nucleotide_synthase"/>
</dbReference>
<gene>
    <name evidence="10" type="ORF">F6J89_19415</name>
</gene>
<dbReference type="CDD" id="cd00130">
    <property type="entry name" value="PAS"/>
    <property type="match status" value="1"/>
</dbReference>
<feature type="non-terminal residue" evidence="10">
    <location>
        <position position="571"/>
    </location>
</feature>
<dbReference type="InterPro" id="IPR000700">
    <property type="entry name" value="PAS-assoc_C"/>
</dbReference>
<reference evidence="10" key="1">
    <citation type="submission" date="2019-11" db="EMBL/GenBank/DDBJ databases">
        <title>Genomic insights into an expanded diversity of filamentous marine cyanobacteria reveals the extraordinary biosynthetic potential of Moorea and Okeania.</title>
        <authorList>
            <person name="Ferreira Leao T."/>
            <person name="Wang M."/>
            <person name="Moss N."/>
            <person name="Da Silva R."/>
            <person name="Sanders J."/>
            <person name="Nurk S."/>
            <person name="Gurevich A."/>
            <person name="Humphrey G."/>
            <person name="Reher R."/>
            <person name="Zhu Q."/>
            <person name="Belda-Ferre P."/>
            <person name="Glukhov E."/>
            <person name="Rex R."/>
            <person name="Dorrestein P.C."/>
            <person name="Knight R."/>
            <person name="Pevzner P."/>
            <person name="Gerwick W.H."/>
            <person name="Gerwick L."/>
        </authorList>
    </citation>
    <scope>NUCLEOTIDE SEQUENCE</scope>
    <source>
        <strain evidence="10">SIO1C4</strain>
    </source>
</reference>
<dbReference type="Gene3D" id="3.30.450.40">
    <property type="match status" value="1"/>
</dbReference>
<dbReference type="PANTHER" id="PTHR11920:SF335">
    <property type="entry name" value="GUANYLATE CYCLASE"/>
    <property type="match status" value="1"/>
</dbReference>
<evidence type="ECO:0000259" key="7">
    <source>
        <dbReference type="PROSITE" id="PS50112"/>
    </source>
</evidence>
<dbReference type="InterPro" id="IPR003018">
    <property type="entry name" value="GAF"/>
</dbReference>
<evidence type="ECO:0000256" key="4">
    <source>
        <dbReference type="ARBA" id="ARBA00022989"/>
    </source>
</evidence>
<proteinExistence type="predicted"/>
<comment type="caution">
    <text evidence="10">The sequence shown here is derived from an EMBL/GenBank/DDBJ whole genome shotgun (WGS) entry which is preliminary data.</text>
</comment>
<dbReference type="SMART" id="SM00044">
    <property type="entry name" value="CYCc"/>
    <property type="match status" value="1"/>
</dbReference>
<dbReference type="PROSITE" id="PS50112">
    <property type="entry name" value="PAS"/>
    <property type="match status" value="1"/>
</dbReference>
<dbReference type="InterPro" id="IPR029787">
    <property type="entry name" value="Nucleotide_cyclase"/>
</dbReference>
<dbReference type="GO" id="GO:0009190">
    <property type="term" value="P:cyclic nucleotide biosynthetic process"/>
    <property type="evidence" value="ECO:0007669"/>
    <property type="project" value="InterPro"/>
</dbReference>
<organism evidence="10">
    <name type="scientific">Symploca sp. SIO1C4</name>
    <dbReference type="NCBI Taxonomy" id="2607765"/>
    <lineage>
        <taxon>Bacteria</taxon>
        <taxon>Bacillati</taxon>
        <taxon>Cyanobacteriota</taxon>
        <taxon>Cyanophyceae</taxon>
        <taxon>Coleofasciculales</taxon>
        <taxon>Coleofasciculaceae</taxon>
        <taxon>Symploca</taxon>
    </lineage>
</organism>
<dbReference type="Pfam" id="PF13426">
    <property type="entry name" value="PAS_9"/>
    <property type="match status" value="1"/>
</dbReference>
<dbReference type="SUPFAM" id="SSF55073">
    <property type="entry name" value="Nucleotide cyclase"/>
    <property type="match status" value="1"/>
</dbReference>
<keyword evidence="3" id="KW-0547">Nucleotide-binding</keyword>
<dbReference type="SUPFAM" id="SSF55781">
    <property type="entry name" value="GAF domain-like"/>
    <property type="match status" value="1"/>
</dbReference>
<dbReference type="InterPro" id="IPR035965">
    <property type="entry name" value="PAS-like_dom_sf"/>
</dbReference>
<evidence type="ECO:0000259" key="8">
    <source>
        <dbReference type="PROSITE" id="PS50113"/>
    </source>
</evidence>
<keyword evidence="6" id="KW-0456">Lyase</keyword>
<dbReference type="PANTHER" id="PTHR11920">
    <property type="entry name" value="GUANYLYL CYCLASE"/>
    <property type="match status" value="1"/>
</dbReference>
<dbReference type="Gene3D" id="3.30.450.20">
    <property type="entry name" value="PAS domain"/>
    <property type="match status" value="1"/>
</dbReference>
<dbReference type="SUPFAM" id="SSF55785">
    <property type="entry name" value="PYP-like sensor domain (PAS domain)"/>
    <property type="match status" value="1"/>
</dbReference>
<evidence type="ECO:0000256" key="6">
    <source>
        <dbReference type="ARBA" id="ARBA00023239"/>
    </source>
</evidence>
<accession>A0A6B3NJC8</accession>
<dbReference type="Pfam" id="PF00211">
    <property type="entry name" value="Guanylate_cyc"/>
    <property type="match status" value="1"/>
</dbReference>
<evidence type="ECO:0000313" key="10">
    <source>
        <dbReference type="EMBL" id="NER29721.1"/>
    </source>
</evidence>
<dbReference type="NCBIfam" id="TIGR00229">
    <property type="entry name" value="sensory_box"/>
    <property type="match status" value="1"/>
</dbReference>
<dbReference type="EMBL" id="JAAHFQ010000419">
    <property type="protein sequence ID" value="NER29721.1"/>
    <property type="molecule type" value="Genomic_DNA"/>
</dbReference>
<protein>
    <submittedName>
        <fullName evidence="10">PAS domain S-box protein</fullName>
    </submittedName>
</protein>
<evidence type="ECO:0000259" key="9">
    <source>
        <dbReference type="PROSITE" id="PS50125"/>
    </source>
</evidence>